<evidence type="ECO:0000256" key="6">
    <source>
        <dbReference type="ARBA" id="ARBA00023125"/>
    </source>
</evidence>
<name>A0ABT1W7A7_9PROT</name>
<dbReference type="InterPro" id="IPR017985">
    <property type="entry name" value="MeTrfase_CN4_CS"/>
</dbReference>
<comment type="similarity">
    <text evidence="1">Belongs to the N(4)/N(6)-methyltransferase family. N(4) subfamily.</text>
</comment>
<evidence type="ECO:0000256" key="5">
    <source>
        <dbReference type="ARBA" id="ARBA00022747"/>
    </source>
</evidence>
<dbReference type="InterPro" id="IPR002941">
    <property type="entry name" value="DNA_methylase_N4/N6"/>
</dbReference>
<feature type="domain" description="DNA methylase N-4/N-6" evidence="10">
    <location>
        <begin position="44"/>
        <end position="271"/>
    </location>
</feature>
<evidence type="ECO:0000256" key="8">
    <source>
        <dbReference type="ARBA" id="ARBA00049120"/>
    </source>
</evidence>
<dbReference type="InterPro" id="IPR001091">
    <property type="entry name" value="RM_Methyltransferase"/>
</dbReference>
<dbReference type="CDD" id="cd02440">
    <property type="entry name" value="AdoMet_MTases"/>
    <property type="match status" value="1"/>
</dbReference>
<proteinExistence type="inferred from homology"/>
<evidence type="ECO:0000256" key="4">
    <source>
        <dbReference type="ARBA" id="ARBA00022691"/>
    </source>
</evidence>
<keyword evidence="2" id="KW-0489">Methyltransferase</keyword>
<dbReference type="SUPFAM" id="SSF53335">
    <property type="entry name" value="S-adenosyl-L-methionine-dependent methyltransferases"/>
    <property type="match status" value="1"/>
</dbReference>
<dbReference type="PROSITE" id="PS00093">
    <property type="entry name" value="N4_MTASE"/>
    <property type="match status" value="1"/>
</dbReference>
<protein>
    <recommendedName>
        <fullName evidence="9">Methyltransferase</fullName>
        <ecNumber evidence="9">2.1.1.-</ecNumber>
    </recommendedName>
</protein>
<sequence length="284" mass="32432">MHLPTAQEERRRVEPVSRRQGVGRHVLYRGDCVPVLERIPPESVDVVVTSPPYNIGLNYRTYADRRAEEDYLHWMVTVATGIRRVMRPDASFFLNITGSSAMPWLPFELIVRLRSLFKLQNHITWVKSISIGDDTIGHFKPINSARFLHRNHEHIFHLTRDGAVPLKRLAVGVPFKDKSNIARRGHVQDLRCRGDSWFIPYETVRSRQQKFDHPGTFPVMLPRMCMRLHGKARPVVLDPFMGTGTTLVAAAQEGGRGIGIDLDPAYVKIARQRLMELNRSEIGG</sequence>
<evidence type="ECO:0000256" key="1">
    <source>
        <dbReference type="ARBA" id="ARBA00010203"/>
    </source>
</evidence>
<evidence type="ECO:0000256" key="2">
    <source>
        <dbReference type="ARBA" id="ARBA00022603"/>
    </source>
</evidence>
<dbReference type="Gene3D" id="3.40.50.150">
    <property type="entry name" value="Vaccinia Virus protein VP39"/>
    <property type="match status" value="1"/>
</dbReference>
<keyword evidence="6" id="KW-0238">DNA-binding</keyword>
<dbReference type="Proteomes" id="UP001524587">
    <property type="component" value="Unassembled WGS sequence"/>
</dbReference>
<dbReference type="EC" id="2.1.1.-" evidence="9"/>
<organism evidence="11 12">
    <name type="scientific">Endosaccharibacter trunci</name>
    <dbReference type="NCBI Taxonomy" id="2812733"/>
    <lineage>
        <taxon>Bacteria</taxon>
        <taxon>Pseudomonadati</taxon>
        <taxon>Pseudomonadota</taxon>
        <taxon>Alphaproteobacteria</taxon>
        <taxon>Acetobacterales</taxon>
        <taxon>Acetobacteraceae</taxon>
        <taxon>Endosaccharibacter</taxon>
    </lineage>
</organism>
<evidence type="ECO:0000313" key="12">
    <source>
        <dbReference type="Proteomes" id="UP001524587"/>
    </source>
</evidence>
<evidence type="ECO:0000256" key="9">
    <source>
        <dbReference type="RuleBase" id="RU362026"/>
    </source>
</evidence>
<dbReference type="RefSeq" id="WP_422864259.1">
    <property type="nucleotide sequence ID" value="NZ_JAMSKV010000007.1"/>
</dbReference>
<evidence type="ECO:0000256" key="3">
    <source>
        <dbReference type="ARBA" id="ARBA00022679"/>
    </source>
</evidence>
<evidence type="ECO:0000256" key="7">
    <source>
        <dbReference type="ARBA" id="ARBA00047942"/>
    </source>
</evidence>
<comment type="caution">
    <text evidence="11">The sequence shown here is derived from an EMBL/GenBank/DDBJ whole genome shotgun (WGS) entry which is preliminary data.</text>
</comment>
<keyword evidence="5" id="KW-0680">Restriction system</keyword>
<evidence type="ECO:0000313" key="11">
    <source>
        <dbReference type="EMBL" id="MCQ8278766.1"/>
    </source>
</evidence>
<evidence type="ECO:0000259" key="10">
    <source>
        <dbReference type="Pfam" id="PF01555"/>
    </source>
</evidence>
<keyword evidence="4" id="KW-0949">S-adenosyl-L-methionine</keyword>
<dbReference type="PANTHER" id="PTHR13370">
    <property type="entry name" value="RNA METHYLASE-RELATED"/>
    <property type="match status" value="1"/>
</dbReference>
<dbReference type="PRINTS" id="PR00508">
    <property type="entry name" value="S21N4MTFRASE"/>
</dbReference>
<comment type="catalytic activity">
    <reaction evidence="8">
        <text>a 2'-deoxycytidine in DNA + S-adenosyl-L-methionine = an N(4)-methyl-2'-deoxycytidine in DNA + S-adenosyl-L-homocysteine + H(+)</text>
        <dbReference type="Rhea" id="RHEA:16857"/>
        <dbReference type="Rhea" id="RHEA-COMP:11369"/>
        <dbReference type="Rhea" id="RHEA-COMP:13674"/>
        <dbReference type="ChEBI" id="CHEBI:15378"/>
        <dbReference type="ChEBI" id="CHEBI:57856"/>
        <dbReference type="ChEBI" id="CHEBI:59789"/>
        <dbReference type="ChEBI" id="CHEBI:85452"/>
        <dbReference type="ChEBI" id="CHEBI:137933"/>
        <dbReference type="EC" id="2.1.1.113"/>
    </reaction>
</comment>
<keyword evidence="3" id="KW-0808">Transferase</keyword>
<dbReference type="PANTHER" id="PTHR13370:SF3">
    <property type="entry name" value="TRNA (GUANINE(10)-N2)-METHYLTRANSFERASE HOMOLOG"/>
    <property type="match status" value="1"/>
</dbReference>
<dbReference type="InterPro" id="IPR029063">
    <property type="entry name" value="SAM-dependent_MTases_sf"/>
</dbReference>
<dbReference type="Pfam" id="PF01555">
    <property type="entry name" value="N6_N4_Mtase"/>
    <property type="match status" value="1"/>
</dbReference>
<comment type="catalytic activity">
    <reaction evidence="7">
        <text>a 2'-deoxyadenosine in DNA + S-adenosyl-L-methionine = an N(6)-methyl-2'-deoxyadenosine in DNA + S-adenosyl-L-homocysteine + H(+)</text>
        <dbReference type="Rhea" id="RHEA:15197"/>
        <dbReference type="Rhea" id="RHEA-COMP:12418"/>
        <dbReference type="Rhea" id="RHEA-COMP:12419"/>
        <dbReference type="ChEBI" id="CHEBI:15378"/>
        <dbReference type="ChEBI" id="CHEBI:57856"/>
        <dbReference type="ChEBI" id="CHEBI:59789"/>
        <dbReference type="ChEBI" id="CHEBI:90615"/>
        <dbReference type="ChEBI" id="CHEBI:90616"/>
        <dbReference type="EC" id="2.1.1.72"/>
    </reaction>
</comment>
<keyword evidence="12" id="KW-1185">Reference proteome</keyword>
<dbReference type="EMBL" id="JAMSKV010000007">
    <property type="protein sequence ID" value="MCQ8278766.1"/>
    <property type="molecule type" value="Genomic_DNA"/>
</dbReference>
<gene>
    <name evidence="11" type="ORF">NFI95_09905</name>
</gene>
<accession>A0ABT1W7A7</accession>
<reference evidence="11 12" key="1">
    <citation type="submission" date="2022-06" db="EMBL/GenBank/DDBJ databases">
        <title>Endosaccharibacter gen. nov., sp. nov., endophytic bacteria isolated from sugarcane.</title>
        <authorList>
            <person name="Pitiwittayakul N."/>
            <person name="Yukphan P."/>
            <person name="Charoenyingcharoen P."/>
            <person name="Tanasupawat S."/>
        </authorList>
    </citation>
    <scope>NUCLEOTIDE SEQUENCE [LARGE SCALE GENOMIC DNA]</scope>
    <source>
        <strain evidence="11 12">KSS8</strain>
    </source>
</reference>